<dbReference type="InterPro" id="IPR013780">
    <property type="entry name" value="Glyco_hydro_b"/>
</dbReference>
<dbReference type="GO" id="GO:0006508">
    <property type="term" value="P:proteolysis"/>
    <property type="evidence" value="ECO:0007669"/>
    <property type="project" value="InterPro"/>
</dbReference>
<evidence type="ECO:0000256" key="1">
    <source>
        <dbReference type="PROSITE-ProRule" id="PRU00239"/>
    </source>
</evidence>
<evidence type="ECO:0000256" key="2">
    <source>
        <dbReference type="SAM" id="MobiDB-lite"/>
    </source>
</evidence>
<dbReference type="SUPFAM" id="SSF54001">
    <property type="entry name" value="Cysteine proteinases"/>
    <property type="match status" value="1"/>
</dbReference>
<dbReference type="Pfam" id="PF09149">
    <property type="entry name" value="DUF1935"/>
    <property type="match status" value="1"/>
</dbReference>
<dbReference type="OrthoDB" id="256032at2759"/>
<dbReference type="PROSITE" id="PS50203">
    <property type="entry name" value="CALPAIN_CAT"/>
    <property type="match status" value="1"/>
</dbReference>
<feature type="compositionally biased region" description="Polar residues" evidence="2">
    <location>
        <begin position="11"/>
        <end position="26"/>
    </location>
</feature>
<dbReference type="Gene3D" id="2.60.40.1180">
    <property type="entry name" value="Golgi alpha-mannosidase II"/>
    <property type="match status" value="1"/>
</dbReference>
<evidence type="ECO:0000313" key="4">
    <source>
        <dbReference type="EMBL" id="CUI15172.1"/>
    </source>
</evidence>
<feature type="non-terminal residue" evidence="4">
    <location>
        <position position="1"/>
    </location>
</feature>
<dbReference type="VEuPathDB" id="TriTrypDB:BSAL_27830"/>
<sequence length="746" mass="83118">IFQQMGCGASADSQVSRQSSAQSTQRGRAYHRLMLEEENEAGEYVDVTSAAFQQSLPIAPFSFSRPDSKIQPIPSVPCLEAEHLELLPHTQYWDRCGKRRQLYRGAAENRTQNPGRWTFYNDSRDLNCHVKFVFDPANATEANSVEILSSEAVSRTSRDGFITFTVCVEPLQTTAALSTRSVASTAFMVVYDVEEFTDSDFVAKNREHSQKKWVAQCRALDKMIERNKLTPQQVSDADCVRLCVQQNVTFVDQRVGLDGSCEYLTPDQFLLPMEADEVRPFRSAVSSLLIKRNILCVVHGRLKQALPTRCQRIFHHPISLEEGLREREHGAFRLTICDESLWRKEVIVDNYFPISGGKHVGVSRQDPCEVWPQLITKALKKVQGSGDFLSRSALSFVEQLSGSVVHTFPGWKSKLARRSLSSGLSIGTVVRIRSHRGICDAANTQLFLLENVYLVPQRKLCLLRLSCPPWKSNVESLASFSRWSDTSNAILTQFPELEKDIRRSKPLDSDLFVNLTDVSDKLTEMITCFYQSPESNFRVQGTFNGNFPPVPSVSLSIRSSRTVELCFSLRVPFESGRRVLLSVFSSTGETVFGGALRYELLSNSSGNPAKRTASKFSFSTHTCILRVRLEPSKVPYLVVPRLLGEDEPDASFRPAEHGHIGHVVTPAQRRDVIPGLDYVLTIESTADLLSGVDISLRAIDGESKIFDSVDSVLIGNASSVLVSSSVQSFDGASLLEKNVNNLAAIV</sequence>
<evidence type="ECO:0000259" key="3">
    <source>
        <dbReference type="PROSITE" id="PS50203"/>
    </source>
</evidence>
<dbReference type="InterPro" id="IPR015232">
    <property type="entry name" value="DUF1935"/>
</dbReference>
<dbReference type="GO" id="GO:0004198">
    <property type="term" value="F:calcium-dependent cysteine-type endopeptidase activity"/>
    <property type="evidence" value="ECO:0007669"/>
    <property type="project" value="InterPro"/>
</dbReference>
<proteinExistence type="predicted"/>
<dbReference type="Proteomes" id="UP000051952">
    <property type="component" value="Unassembled WGS sequence"/>
</dbReference>
<gene>
    <name evidence="4" type="ORF">BSAL_27830</name>
</gene>
<dbReference type="InterPro" id="IPR001300">
    <property type="entry name" value="Peptidase_C2_calpain_cat"/>
</dbReference>
<dbReference type="AlphaFoldDB" id="A0A0S4KKP7"/>
<dbReference type="Pfam" id="PF00648">
    <property type="entry name" value="Peptidase_C2"/>
    <property type="match status" value="1"/>
</dbReference>
<feature type="domain" description="Calpain catalytic" evidence="3">
    <location>
        <begin position="195"/>
        <end position="531"/>
    </location>
</feature>
<accession>A0A0S4KKP7</accession>
<dbReference type="InterPro" id="IPR036310">
    <property type="entry name" value="Smp-1-like_sf"/>
</dbReference>
<dbReference type="EMBL" id="CYKH01001850">
    <property type="protein sequence ID" value="CUI15172.1"/>
    <property type="molecule type" value="Genomic_DNA"/>
</dbReference>
<comment type="caution">
    <text evidence="1">Lacks conserved residue(s) required for the propagation of feature annotation.</text>
</comment>
<name>A0A0S4KKP7_BODSA</name>
<feature type="region of interest" description="Disordered" evidence="2">
    <location>
        <begin position="1"/>
        <end position="27"/>
    </location>
</feature>
<organism evidence="4 5">
    <name type="scientific">Bodo saltans</name>
    <name type="common">Flagellated protozoan</name>
    <dbReference type="NCBI Taxonomy" id="75058"/>
    <lineage>
        <taxon>Eukaryota</taxon>
        <taxon>Discoba</taxon>
        <taxon>Euglenozoa</taxon>
        <taxon>Kinetoplastea</taxon>
        <taxon>Metakinetoplastina</taxon>
        <taxon>Eubodonida</taxon>
        <taxon>Bodonidae</taxon>
        <taxon>Bodo</taxon>
    </lineage>
</organism>
<evidence type="ECO:0000313" key="5">
    <source>
        <dbReference type="Proteomes" id="UP000051952"/>
    </source>
</evidence>
<protein>
    <submittedName>
        <fullName evidence="4">Calpain-like cysteine peptidase, putative</fullName>
    </submittedName>
</protein>
<dbReference type="SUPFAM" id="SSF101601">
    <property type="entry name" value="Smp-1-like"/>
    <property type="match status" value="1"/>
</dbReference>
<reference evidence="5" key="1">
    <citation type="submission" date="2015-09" db="EMBL/GenBank/DDBJ databases">
        <authorList>
            <consortium name="Pathogen Informatics"/>
        </authorList>
    </citation>
    <scope>NUCLEOTIDE SEQUENCE [LARGE SCALE GENOMIC DNA]</scope>
    <source>
        <strain evidence="5">Lake Konstanz</strain>
    </source>
</reference>
<keyword evidence="5" id="KW-1185">Reference proteome</keyword>
<dbReference type="InterPro" id="IPR038765">
    <property type="entry name" value="Papain-like_cys_pep_sf"/>
</dbReference>